<dbReference type="OrthoDB" id="7943907at2"/>
<keyword evidence="3" id="KW-0328">Glycosyltransferase</keyword>
<proteinExistence type="predicted"/>
<evidence type="ECO:0000256" key="9">
    <source>
        <dbReference type="ARBA" id="ARBA00022989"/>
    </source>
</evidence>
<keyword evidence="5" id="KW-0812">Transmembrane</keyword>
<dbReference type="GO" id="GO:0046872">
    <property type="term" value="F:metal ion binding"/>
    <property type="evidence" value="ECO:0007669"/>
    <property type="project" value="UniProtKB-KW"/>
</dbReference>
<evidence type="ECO:0000256" key="8">
    <source>
        <dbReference type="ARBA" id="ARBA00022968"/>
    </source>
</evidence>
<evidence type="ECO:0000256" key="13">
    <source>
        <dbReference type="ARBA" id="ARBA00023180"/>
    </source>
</evidence>
<dbReference type="PATRIC" id="fig|1397.4.peg.692"/>
<dbReference type="PANTHER" id="PTHR46025">
    <property type="entry name" value="XYLOSYLTRANSFERASE OXT"/>
    <property type="match status" value="1"/>
</dbReference>
<keyword evidence="12" id="KW-1015">Disulfide bond</keyword>
<keyword evidence="9" id="KW-1133">Transmembrane helix</keyword>
<comment type="subcellular location">
    <subcellularLocation>
        <location evidence="2">Endoplasmic reticulum membrane</location>
        <topology evidence="2">Single-pass type II membrane protein</topology>
    </subcellularLocation>
    <subcellularLocation>
        <location evidence="1">Golgi apparatus membrane</location>
        <topology evidence="1">Single-pass type II membrane protein</topology>
    </subcellularLocation>
</comment>
<sequence>MIRVAFILLVHQNPEQIIRLVNKLDSPHTDLYIHIDSRAGKTFSLKLKEKLENKKNVYFIKNYKCYWGDFSLVRATLEGLRNAANANIKYDYYILLSGQDYPIYPIEDILNFLEKNREKSFIEYTKFSEINWYEGGYARTKYWFFRRLQRKKGNPSLLNKAVSKTWSIVRKKLPARRFPNDFQLYGGSQWWCLTNEAVQFILEYLREYPRFEKFFHHVEIPDEIFFQTLVLNSPYKDKVINDNLRFMIWRDTTSSPSILIDKDYNSIVNSTSLFARKFDMKKDTKILKLIDDFHFDIQNLDRERSKL</sequence>
<evidence type="ECO:0000256" key="7">
    <source>
        <dbReference type="ARBA" id="ARBA00022824"/>
    </source>
</evidence>
<evidence type="ECO:0000256" key="1">
    <source>
        <dbReference type="ARBA" id="ARBA00004323"/>
    </source>
</evidence>
<evidence type="ECO:0000256" key="11">
    <source>
        <dbReference type="ARBA" id="ARBA00023136"/>
    </source>
</evidence>
<dbReference type="InterPro" id="IPR003406">
    <property type="entry name" value="Glyco_trans_14"/>
</dbReference>
<dbReference type="GO" id="GO:0050650">
    <property type="term" value="P:chondroitin sulfate proteoglycan biosynthetic process"/>
    <property type="evidence" value="ECO:0007669"/>
    <property type="project" value="TreeGrafter"/>
</dbReference>
<keyword evidence="16" id="KW-1185">Reference proteome</keyword>
<keyword evidence="7" id="KW-0256">Endoplasmic reticulum</keyword>
<evidence type="ECO:0000256" key="10">
    <source>
        <dbReference type="ARBA" id="ARBA00023034"/>
    </source>
</evidence>
<keyword evidence="4" id="KW-0808">Transferase</keyword>
<evidence type="ECO:0000256" key="6">
    <source>
        <dbReference type="ARBA" id="ARBA00022723"/>
    </source>
</evidence>
<keyword evidence="10" id="KW-0333">Golgi apparatus</keyword>
<evidence type="ECO:0000313" key="15">
    <source>
        <dbReference type="EMBL" id="KLV25981.1"/>
    </source>
</evidence>
<name>A0A0J1IJ56_NIACI</name>
<dbReference type="Proteomes" id="UP000036045">
    <property type="component" value="Unassembled WGS sequence"/>
</dbReference>
<dbReference type="InterPro" id="IPR043538">
    <property type="entry name" value="XYLT"/>
</dbReference>
<protein>
    <recommendedName>
        <fullName evidence="14">Peptide O-xylosyltransferase</fullName>
    </recommendedName>
</protein>
<evidence type="ECO:0000256" key="2">
    <source>
        <dbReference type="ARBA" id="ARBA00004648"/>
    </source>
</evidence>
<dbReference type="RefSeq" id="WP_047942576.1">
    <property type="nucleotide sequence ID" value="NZ_LDPH01000011.1"/>
</dbReference>
<evidence type="ECO:0000313" key="16">
    <source>
        <dbReference type="Proteomes" id="UP000036045"/>
    </source>
</evidence>
<keyword evidence="8" id="KW-0735">Signal-anchor</keyword>
<evidence type="ECO:0000256" key="12">
    <source>
        <dbReference type="ARBA" id="ARBA00023157"/>
    </source>
</evidence>
<comment type="caution">
    <text evidence="15">The sequence shown here is derived from an EMBL/GenBank/DDBJ whole genome shotgun (WGS) entry which is preliminary data.</text>
</comment>
<reference evidence="15 16" key="1">
    <citation type="submission" date="2015-05" db="EMBL/GenBank/DDBJ databases">
        <title>Whole genome sequence and identification of bacterial endophytes from Costus igneus.</title>
        <authorList>
            <person name="Lee Y.P."/>
            <person name="Gan H.M."/>
            <person name="Eng W."/>
            <person name="Wheatley M.S."/>
            <person name="Caraballo A."/>
            <person name="Polter S."/>
            <person name="Savka M.A."/>
            <person name="Hudson A.O."/>
        </authorList>
    </citation>
    <scope>NUCLEOTIDE SEQUENCE [LARGE SCALE GENOMIC DNA]</scope>
    <source>
        <strain evidence="15 16">RIT379</strain>
    </source>
</reference>
<dbReference type="EMBL" id="LDPH01000011">
    <property type="protein sequence ID" value="KLV25981.1"/>
    <property type="molecule type" value="Genomic_DNA"/>
</dbReference>
<keyword evidence="11" id="KW-0472">Membrane</keyword>
<gene>
    <name evidence="15" type="ORF">ABW02_12895</name>
</gene>
<dbReference type="PANTHER" id="PTHR46025:SF3">
    <property type="entry name" value="XYLOSYLTRANSFERASE OXT"/>
    <property type="match status" value="1"/>
</dbReference>
<evidence type="ECO:0000256" key="4">
    <source>
        <dbReference type="ARBA" id="ARBA00022679"/>
    </source>
</evidence>
<keyword evidence="13" id="KW-0325">Glycoprotein</keyword>
<keyword evidence="6" id="KW-0479">Metal-binding</keyword>
<dbReference type="AlphaFoldDB" id="A0A0J1IJ56"/>
<organism evidence="15 16">
    <name type="scientific">Niallia circulans</name>
    <name type="common">Bacillus circulans</name>
    <dbReference type="NCBI Taxonomy" id="1397"/>
    <lineage>
        <taxon>Bacteria</taxon>
        <taxon>Bacillati</taxon>
        <taxon>Bacillota</taxon>
        <taxon>Bacilli</taxon>
        <taxon>Bacillales</taxon>
        <taxon>Bacillaceae</taxon>
        <taxon>Niallia</taxon>
    </lineage>
</organism>
<dbReference type="GO" id="GO:0016020">
    <property type="term" value="C:membrane"/>
    <property type="evidence" value="ECO:0007669"/>
    <property type="project" value="InterPro"/>
</dbReference>
<dbReference type="GO" id="GO:0015012">
    <property type="term" value="P:heparan sulfate proteoglycan biosynthetic process"/>
    <property type="evidence" value="ECO:0007669"/>
    <property type="project" value="TreeGrafter"/>
</dbReference>
<evidence type="ECO:0000256" key="3">
    <source>
        <dbReference type="ARBA" id="ARBA00022676"/>
    </source>
</evidence>
<evidence type="ECO:0000256" key="14">
    <source>
        <dbReference type="ARBA" id="ARBA00042865"/>
    </source>
</evidence>
<evidence type="ECO:0000256" key="5">
    <source>
        <dbReference type="ARBA" id="ARBA00022692"/>
    </source>
</evidence>
<accession>A0A0J1IJ56</accession>
<dbReference type="GO" id="GO:0030158">
    <property type="term" value="F:protein xylosyltransferase activity"/>
    <property type="evidence" value="ECO:0007669"/>
    <property type="project" value="InterPro"/>
</dbReference>
<dbReference type="Pfam" id="PF02485">
    <property type="entry name" value="Branch"/>
    <property type="match status" value="1"/>
</dbReference>